<dbReference type="RefSeq" id="WP_221005711.1">
    <property type="nucleotide sequence ID" value="NZ_CP081150.1"/>
</dbReference>
<organism evidence="1 2">
    <name type="scientific">Deefgea tanakiae</name>
    <dbReference type="NCBI Taxonomy" id="2865840"/>
    <lineage>
        <taxon>Bacteria</taxon>
        <taxon>Pseudomonadati</taxon>
        <taxon>Pseudomonadota</taxon>
        <taxon>Betaproteobacteria</taxon>
        <taxon>Neisseriales</taxon>
        <taxon>Chitinibacteraceae</taxon>
        <taxon>Deefgea</taxon>
    </lineage>
</organism>
<protein>
    <submittedName>
        <fullName evidence="1">Uncharacterized protein</fullName>
    </submittedName>
</protein>
<proteinExistence type="predicted"/>
<evidence type="ECO:0000313" key="2">
    <source>
        <dbReference type="Proteomes" id="UP000825679"/>
    </source>
</evidence>
<keyword evidence="2" id="KW-1185">Reference proteome</keyword>
<dbReference type="Proteomes" id="UP000825679">
    <property type="component" value="Chromosome"/>
</dbReference>
<gene>
    <name evidence="1" type="ORF">K4H28_13715</name>
</gene>
<dbReference type="EMBL" id="CP081150">
    <property type="protein sequence ID" value="QZA77328.1"/>
    <property type="molecule type" value="Genomic_DNA"/>
</dbReference>
<accession>A0ABX8Z421</accession>
<reference evidence="1 2" key="1">
    <citation type="submission" date="2021-08" db="EMBL/GenBank/DDBJ databases">
        <title>complete genome sequencing of Deefgea sp. D25.</title>
        <authorList>
            <person name="Bae J.-W."/>
            <person name="Gim D.-H."/>
        </authorList>
    </citation>
    <scope>NUCLEOTIDE SEQUENCE [LARGE SCALE GENOMIC DNA]</scope>
    <source>
        <strain evidence="1 2">D25</strain>
    </source>
</reference>
<sequence length="54" mass="5740">MNQVILEFINQHLAEGQTLNQAISAAELKFSLSATLVCLSIVLAQSQQAGLAVI</sequence>
<evidence type="ECO:0000313" key="1">
    <source>
        <dbReference type="EMBL" id="QZA77328.1"/>
    </source>
</evidence>
<name>A0ABX8Z421_9NEIS</name>